<dbReference type="KEGG" id="egn:BMF35_a1717"/>
<dbReference type="PATRIC" id="fig|502682.8.peg.303"/>
<proteinExistence type="predicted"/>
<gene>
    <name evidence="1" type="ORF">AAW01_01465</name>
</gene>
<dbReference type="InterPro" id="IPR046595">
    <property type="entry name" value="DUF6653"/>
</dbReference>
<reference evidence="1 2" key="1">
    <citation type="submission" date="2015-04" db="EMBL/GenBank/DDBJ databases">
        <title>The draft genome sequence of Erythrobacr gangjinensis K7-2.</title>
        <authorList>
            <person name="Zhuang L."/>
            <person name="Liu Y."/>
            <person name="Shao Z."/>
        </authorList>
    </citation>
    <scope>NUCLEOTIDE SEQUENCE [LARGE SCALE GENOMIC DNA]</scope>
    <source>
        <strain evidence="1 2">K7-2</strain>
    </source>
</reference>
<protein>
    <submittedName>
        <fullName evidence="1">Uncharacterized protein</fullName>
    </submittedName>
</protein>
<dbReference type="Proteomes" id="UP000053070">
    <property type="component" value="Unassembled WGS sequence"/>
</dbReference>
<name>A0A0G9MTV8_9SPHN</name>
<dbReference type="AlphaFoldDB" id="A0A0G9MTV8"/>
<keyword evidence="2" id="KW-1185">Reference proteome</keyword>
<dbReference type="Pfam" id="PF20358">
    <property type="entry name" value="DUF6653"/>
    <property type="match status" value="1"/>
</dbReference>
<dbReference type="STRING" id="502682.BMF35_a1717"/>
<dbReference type="OrthoDB" id="1442233at2"/>
<sequence length="170" mass="19007">MTPEARIARLFRLDAEGWARHANPWSGWSRIVTGMSLIIIAIWSRVWIGWWSLLPIALVAFWLWINPRLFAPARDDSAWISRGVFGEQMWAARGELPQPYIGAKLPHIFNAVAGIGAIVLIYGLVVLSPVETVIGASIAYAGKLAFIGEMVKLYDRVTAAHPERAYRGWP</sequence>
<evidence type="ECO:0000313" key="2">
    <source>
        <dbReference type="Proteomes" id="UP000053070"/>
    </source>
</evidence>
<organism evidence="1 2">
    <name type="scientific">Aurantiacibacter gangjinensis</name>
    <dbReference type="NCBI Taxonomy" id="502682"/>
    <lineage>
        <taxon>Bacteria</taxon>
        <taxon>Pseudomonadati</taxon>
        <taxon>Pseudomonadota</taxon>
        <taxon>Alphaproteobacteria</taxon>
        <taxon>Sphingomonadales</taxon>
        <taxon>Erythrobacteraceae</taxon>
        <taxon>Aurantiacibacter</taxon>
    </lineage>
</organism>
<comment type="caution">
    <text evidence="1">The sequence shown here is derived from an EMBL/GenBank/DDBJ whole genome shotgun (WGS) entry which is preliminary data.</text>
</comment>
<dbReference type="EMBL" id="LBHC01000001">
    <property type="protein sequence ID" value="KLE32743.1"/>
    <property type="molecule type" value="Genomic_DNA"/>
</dbReference>
<evidence type="ECO:0000313" key="1">
    <source>
        <dbReference type="EMBL" id="KLE32743.1"/>
    </source>
</evidence>
<accession>A0A0G9MTV8</accession>
<dbReference type="RefSeq" id="WP_047005593.1">
    <property type="nucleotide sequence ID" value="NZ_CP018097.1"/>
</dbReference>